<protein>
    <recommendedName>
        <fullName evidence="4">DEUBAD domain-containing protein</fullName>
    </recommendedName>
</protein>
<organism evidence="5 6">
    <name type="scientific">Citrus sinensis</name>
    <name type="common">Sweet orange</name>
    <name type="synonym">Citrus aurantium var. sinensis</name>
    <dbReference type="NCBI Taxonomy" id="2711"/>
    <lineage>
        <taxon>Eukaryota</taxon>
        <taxon>Viridiplantae</taxon>
        <taxon>Streptophyta</taxon>
        <taxon>Embryophyta</taxon>
        <taxon>Tracheophyta</taxon>
        <taxon>Spermatophyta</taxon>
        <taxon>Magnoliopsida</taxon>
        <taxon>eudicotyledons</taxon>
        <taxon>Gunneridae</taxon>
        <taxon>Pentapetalae</taxon>
        <taxon>rosids</taxon>
        <taxon>malvids</taxon>
        <taxon>Sapindales</taxon>
        <taxon>Rutaceae</taxon>
        <taxon>Aurantioideae</taxon>
        <taxon>Citrus</taxon>
    </lineage>
</organism>
<dbReference type="InterPro" id="IPR044867">
    <property type="entry name" value="DEUBAD_dom"/>
</dbReference>
<sequence>MGILKIGLRGVGGFCNQISDFNGKDMKMKKSTIHGIDYEDQFDDNELAEMGCELGMVEGQLCNIPYELYDLPNLREILSLETWNSFLTEEDRFSLSAYLPDMDQQTFWLTMKELLGGSDLYFGNPLDTFFNRLKAGFYPPKVTSLRECLQFMQRRKYYHLLRSYQDNMAEMFKEMSRLWNQCDRSISNQERVHMWRTRRKHKGNNLLDLNTIPEDGDFLCEETNSDAALHHFSKKINSLASKKSDNIFSSLSANGMKFITSNCNAKGPLKLKESLYGSVQNPYPKITASDILERSRTQPKGLLKVVPKVPFRLDNTKVVQRQPQLTSLASGKGLVDSKIPSLPAPVYFRDTVGLHEYPLLQQKVGDVDVHTTLEEPQCVMNQQERAIKTGRYSESSTSTKKTKREMNPSLDDVDDLGVQKLSRSNAGRASNVEYESLMDTTSEKRYRFGGKNYWQNLGLGSKGISESSLIQFPFRIQCYGGEWQIKPMQEQLVANHPRIPDMVSNNSNLVVGKHETYVASPSDQMKAHSDACVKISEKLTGKPSISEESKAELTLPLTYKRRKAQVKHNSIQFGKPITTGLDLNSATSK</sequence>
<dbReference type="PANTHER" id="PTHR13052:SF3">
    <property type="entry name" value="NUCLEAR FACTOR RELATED TO KAPPA-B-BINDING PROTEIN"/>
    <property type="match status" value="1"/>
</dbReference>
<dbReference type="AlphaFoldDB" id="A0A067H406"/>
<dbReference type="KEGG" id="cit:102613034"/>
<evidence type="ECO:0000259" key="4">
    <source>
        <dbReference type="PROSITE" id="PS51916"/>
    </source>
</evidence>
<evidence type="ECO:0000313" key="6">
    <source>
        <dbReference type="Proteomes" id="UP000027120"/>
    </source>
</evidence>
<comment type="subcellular location">
    <subcellularLocation>
        <location evidence="1">Nucleus</location>
    </subcellularLocation>
</comment>
<dbReference type="eggNOG" id="ENOG502QPJM">
    <property type="taxonomic scope" value="Eukaryota"/>
</dbReference>
<dbReference type="EMBL" id="KK784873">
    <property type="protein sequence ID" value="KDO86702.1"/>
    <property type="molecule type" value="Genomic_DNA"/>
</dbReference>
<name>A0A067H406_CITSI</name>
<keyword evidence="2" id="KW-0539">Nucleus</keyword>
<evidence type="ECO:0000256" key="2">
    <source>
        <dbReference type="ARBA" id="ARBA00023242"/>
    </source>
</evidence>
<dbReference type="PROSITE" id="PS51916">
    <property type="entry name" value="DEUBAD"/>
    <property type="match status" value="1"/>
</dbReference>
<proteinExistence type="predicted"/>
<accession>A0A067H406</accession>
<dbReference type="InterPro" id="IPR024867">
    <property type="entry name" value="NFRKB"/>
</dbReference>
<evidence type="ECO:0000256" key="1">
    <source>
        <dbReference type="ARBA" id="ARBA00004123"/>
    </source>
</evidence>
<dbReference type="GO" id="GO:0031011">
    <property type="term" value="C:Ino80 complex"/>
    <property type="evidence" value="ECO:0007669"/>
    <property type="project" value="InterPro"/>
</dbReference>
<evidence type="ECO:0000256" key="3">
    <source>
        <dbReference type="SAM" id="MobiDB-lite"/>
    </source>
</evidence>
<gene>
    <name evidence="5" type="ORF">CISIN_1g007793mg</name>
</gene>
<reference evidence="5 6" key="1">
    <citation type="submission" date="2014-04" db="EMBL/GenBank/DDBJ databases">
        <authorList>
            <consortium name="International Citrus Genome Consortium"/>
            <person name="Gmitter F."/>
            <person name="Chen C."/>
            <person name="Farmerie W."/>
            <person name="Harkins T."/>
            <person name="Desany B."/>
            <person name="Mohiuddin M."/>
            <person name="Kodira C."/>
            <person name="Borodovsky M."/>
            <person name="Lomsadze A."/>
            <person name="Burns P."/>
            <person name="Jenkins J."/>
            <person name="Prochnik S."/>
            <person name="Shu S."/>
            <person name="Chapman J."/>
            <person name="Pitluck S."/>
            <person name="Schmutz J."/>
            <person name="Rokhsar D."/>
        </authorList>
    </citation>
    <scope>NUCLEOTIDE SEQUENCE</scope>
</reference>
<feature type="domain" description="DEUBAD" evidence="4">
    <location>
        <begin position="65"/>
        <end position="178"/>
    </location>
</feature>
<dbReference type="PaxDb" id="2711-XP_006491428.1"/>
<feature type="region of interest" description="Disordered" evidence="3">
    <location>
        <begin position="386"/>
        <end position="413"/>
    </location>
</feature>
<dbReference type="EMBL" id="KK784873">
    <property type="protein sequence ID" value="KDO86703.1"/>
    <property type="molecule type" value="Genomic_DNA"/>
</dbReference>
<keyword evidence="6" id="KW-1185">Reference proteome</keyword>
<dbReference type="STRING" id="2711.A0A067H406"/>
<dbReference type="PANTHER" id="PTHR13052">
    <property type="entry name" value="NFRKB-RELATED"/>
    <property type="match status" value="1"/>
</dbReference>
<evidence type="ECO:0000313" key="5">
    <source>
        <dbReference type="EMBL" id="KDO86703.1"/>
    </source>
</evidence>
<dbReference type="CDD" id="cd21865">
    <property type="entry name" value="DEUBAD_NFRKB"/>
    <property type="match status" value="1"/>
</dbReference>
<dbReference type="Proteomes" id="UP000027120">
    <property type="component" value="Unassembled WGS sequence"/>
</dbReference>